<dbReference type="PROSITE" id="PS51257">
    <property type="entry name" value="PROKAR_LIPOPROTEIN"/>
    <property type="match status" value="1"/>
</dbReference>
<organism evidence="3 4">
    <name type="scientific">Chenggangzhangella methanolivorans</name>
    <dbReference type="NCBI Taxonomy" id="1437009"/>
    <lineage>
        <taxon>Bacteria</taxon>
        <taxon>Pseudomonadati</taxon>
        <taxon>Pseudomonadota</taxon>
        <taxon>Alphaproteobacteria</taxon>
        <taxon>Hyphomicrobiales</taxon>
        <taxon>Methylopilaceae</taxon>
        <taxon>Chenggangzhangella</taxon>
    </lineage>
</organism>
<keyword evidence="4" id="KW-1185">Reference proteome</keyword>
<dbReference type="EMBL" id="CP081869">
    <property type="protein sequence ID" value="QZN98938.1"/>
    <property type="molecule type" value="Genomic_DNA"/>
</dbReference>
<reference evidence="3" key="1">
    <citation type="submission" date="2021-08" db="EMBL/GenBank/DDBJ databases">
        <authorList>
            <person name="Zhang H."/>
            <person name="Xu M."/>
            <person name="Yu Z."/>
            <person name="Yang L."/>
            <person name="Cai Y."/>
        </authorList>
    </citation>
    <scope>NUCLEOTIDE SEQUENCE</scope>
    <source>
        <strain evidence="3">CHL1</strain>
    </source>
</reference>
<feature type="region of interest" description="Disordered" evidence="1">
    <location>
        <begin position="24"/>
        <end position="78"/>
    </location>
</feature>
<dbReference type="RefSeq" id="WP_261401930.1">
    <property type="nucleotide sequence ID" value="NZ_CP081869.1"/>
</dbReference>
<dbReference type="KEGG" id="cmet:K6K41_18805"/>
<feature type="chain" id="PRO_5038856297" description="Lipoprotein" evidence="2">
    <location>
        <begin position="20"/>
        <end position="78"/>
    </location>
</feature>
<evidence type="ECO:0000256" key="1">
    <source>
        <dbReference type="SAM" id="MobiDB-lite"/>
    </source>
</evidence>
<feature type="signal peptide" evidence="2">
    <location>
        <begin position="1"/>
        <end position="19"/>
    </location>
</feature>
<gene>
    <name evidence="3" type="ORF">K6K41_18805</name>
</gene>
<name>A0A9E6UM90_9HYPH</name>
<proteinExistence type="predicted"/>
<accession>A0A9E6UM90</accession>
<keyword evidence="2" id="KW-0732">Signal</keyword>
<dbReference type="Proteomes" id="UP000825701">
    <property type="component" value="Chromosome"/>
</dbReference>
<sequence length="78" mass="8119">MTKIFAASAYVAVMSCAIATEGAFSRQPEASSSHAAVHGGRKDETRLASASDDWGSGRFAELSRTGANETTAVRAPSR</sequence>
<protein>
    <recommendedName>
        <fullName evidence="5">Lipoprotein</fullName>
    </recommendedName>
</protein>
<evidence type="ECO:0000313" key="4">
    <source>
        <dbReference type="Proteomes" id="UP000825701"/>
    </source>
</evidence>
<dbReference type="AlphaFoldDB" id="A0A9E6UM90"/>
<evidence type="ECO:0000256" key="2">
    <source>
        <dbReference type="SAM" id="SignalP"/>
    </source>
</evidence>
<evidence type="ECO:0000313" key="3">
    <source>
        <dbReference type="EMBL" id="QZN98938.1"/>
    </source>
</evidence>
<evidence type="ECO:0008006" key="5">
    <source>
        <dbReference type="Google" id="ProtNLM"/>
    </source>
</evidence>